<evidence type="ECO:0000256" key="1">
    <source>
        <dbReference type="SAM" id="Phobius"/>
    </source>
</evidence>
<accession>A0A1H4FRD5</accession>
<dbReference type="EMBL" id="FNRD01000014">
    <property type="protein sequence ID" value="SEA99072.1"/>
    <property type="molecule type" value="Genomic_DNA"/>
</dbReference>
<dbReference type="Pfam" id="PF14126">
    <property type="entry name" value="DUF4293"/>
    <property type="match status" value="1"/>
</dbReference>
<keyword evidence="1" id="KW-0812">Transmembrane</keyword>
<evidence type="ECO:0000313" key="3">
    <source>
        <dbReference type="Proteomes" id="UP000198951"/>
    </source>
</evidence>
<dbReference type="Proteomes" id="UP000198951">
    <property type="component" value="Unassembled WGS sequence"/>
</dbReference>
<sequence length="144" mass="16431">MSNKIHKMIQRIQTIYLFLAFVVTGILPFLFPLWTMSDGKDYFFMQNEFYVILLGLSTTISIVSVVSYKKRQNQFVIGRLNIILNLILLGLFVYRSLNVSGETVLVSEKGIGMFLPIVAIVLLVLANKAIKKDEDLVKSVDRLR</sequence>
<name>A0A1H4FRD5_9FLAO</name>
<evidence type="ECO:0000313" key="2">
    <source>
        <dbReference type="EMBL" id="SEA99072.1"/>
    </source>
</evidence>
<feature type="transmembrane region" description="Helical" evidence="1">
    <location>
        <begin position="80"/>
        <end position="97"/>
    </location>
</feature>
<reference evidence="3" key="1">
    <citation type="submission" date="2016-10" db="EMBL/GenBank/DDBJ databases">
        <authorList>
            <person name="Varghese N."/>
            <person name="Submissions S."/>
        </authorList>
    </citation>
    <scope>NUCLEOTIDE SEQUENCE [LARGE SCALE GENOMIC DNA]</scope>
    <source>
        <strain evidence="3">DSM 22376</strain>
    </source>
</reference>
<feature type="transmembrane region" description="Helical" evidence="1">
    <location>
        <begin position="109"/>
        <end position="126"/>
    </location>
</feature>
<evidence type="ECO:0008006" key="4">
    <source>
        <dbReference type="Google" id="ProtNLM"/>
    </source>
</evidence>
<keyword evidence="3" id="KW-1185">Reference proteome</keyword>
<dbReference type="AlphaFoldDB" id="A0A1H4FRD5"/>
<dbReference type="InterPro" id="IPR025635">
    <property type="entry name" value="DUF4293"/>
</dbReference>
<keyword evidence="1" id="KW-0472">Membrane</keyword>
<protein>
    <recommendedName>
        <fullName evidence="4">Transcription termination factor Rho</fullName>
    </recommendedName>
</protein>
<feature type="transmembrane region" description="Helical" evidence="1">
    <location>
        <begin position="49"/>
        <end position="68"/>
    </location>
</feature>
<gene>
    <name evidence="2" type="ORF">SAMN05443667_11475</name>
</gene>
<organism evidence="2 3">
    <name type="scientific">Flavobacterium gillisiae</name>
    <dbReference type="NCBI Taxonomy" id="150146"/>
    <lineage>
        <taxon>Bacteria</taxon>
        <taxon>Pseudomonadati</taxon>
        <taxon>Bacteroidota</taxon>
        <taxon>Flavobacteriia</taxon>
        <taxon>Flavobacteriales</taxon>
        <taxon>Flavobacteriaceae</taxon>
        <taxon>Flavobacterium</taxon>
    </lineage>
</organism>
<keyword evidence="1" id="KW-1133">Transmembrane helix</keyword>
<proteinExistence type="predicted"/>
<feature type="transmembrane region" description="Helical" evidence="1">
    <location>
        <begin position="12"/>
        <end position="34"/>
    </location>
</feature>
<dbReference type="STRING" id="150146.SAMN05443667_11475"/>